<sequence>MRILHVASEAYPFSRTGGLADVMVALPAELTRLGHQATVLSPWYADLVGTPREIWRGGDVRLGELTEDGVRFLFLETPVFKRPGIYHPDDVRRFSAWGQLVLPVLAASGVRFDVLHGHDWAAGLVVAHARLRHIPSVFTIHNLQYQGRWNIHDSFAWTGLPQWLNTEQGVEFYGDLNLMKAGLVYAGHVTTVSPTYAQEITTPEFGEGLQGVLQDRLAEGRLSGVINGLDQERWNPRTDGHVLPYRSMTGKAANVAALRQEFKLDDAPILSCVSRLAVQKGLDILLAALPEIVKTWNVVLLGSGDVQLEAAFAGWARRSPRVRHATGMNEALSHRLYAGAHAFAMPSRFEPCGLSQMIALRYGTPPVARRTGGLADTVPEEIGFLFDDPTPEAFLEALGRAAALVTKPRTWNARAKLGLPLDFSWEGPAKRYLEIYGEVMAE</sequence>
<dbReference type="InterPro" id="IPR013534">
    <property type="entry name" value="Starch_synth_cat_dom"/>
</dbReference>
<keyword evidence="4 6" id="KW-0808">Transferase</keyword>
<dbReference type="HAMAP" id="MF_00484">
    <property type="entry name" value="Glycogen_synth"/>
    <property type="match status" value="1"/>
</dbReference>
<dbReference type="Gene3D" id="3.40.50.2000">
    <property type="entry name" value="Glycogen Phosphorylase B"/>
    <property type="match status" value="2"/>
</dbReference>
<comment type="similarity">
    <text evidence="2 6">Belongs to the glycosyltransferase 1 family. Bacterial/plant glycogen synthase subfamily.</text>
</comment>
<comment type="function">
    <text evidence="6">Synthesizes alpha-1,4-glucan chains using ADP-glucose.</text>
</comment>
<evidence type="ECO:0000256" key="5">
    <source>
        <dbReference type="ARBA" id="ARBA00023056"/>
    </source>
</evidence>
<organism evidence="8 9">
    <name type="scientific">Deinococcus rubellus</name>
    <dbReference type="NCBI Taxonomy" id="1889240"/>
    <lineage>
        <taxon>Bacteria</taxon>
        <taxon>Thermotogati</taxon>
        <taxon>Deinococcota</taxon>
        <taxon>Deinococci</taxon>
        <taxon>Deinococcales</taxon>
        <taxon>Deinococcaceae</taxon>
        <taxon>Deinococcus</taxon>
    </lineage>
</organism>
<dbReference type="Proteomes" id="UP001060261">
    <property type="component" value="Chromosome"/>
</dbReference>
<evidence type="ECO:0000256" key="6">
    <source>
        <dbReference type="HAMAP-Rule" id="MF_00484"/>
    </source>
</evidence>
<gene>
    <name evidence="6" type="primary">glgA</name>
    <name evidence="8" type="ORF">N0D28_03355</name>
</gene>
<dbReference type="EMBL" id="CP104213">
    <property type="protein sequence ID" value="UWX64711.1"/>
    <property type="molecule type" value="Genomic_DNA"/>
</dbReference>
<proteinExistence type="inferred from homology"/>
<feature type="domain" description="Starch synthase catalytic" evidence="7">
    <location>
        <begin position="2"/>
        <end position="214"/>
    </location>
</feature>
<dbReference type="Pfam" id="PF08323">
    <property type="entry name" value="Glyco_transf_5"/>
    <property type="match status" value="1"/>
</dbReference>
<reference evidence="8" key="1">
    <citation type="submission" date="2022-09" db="EMBL/GenBank/DDBJ databases">
        <title>genome sequence of Deinococcus rubellus.</title>
        <authorList>
            <person name="Srinivasan S."/>
        </authorList>
    </citation>
    <scope>NUCLEOTIDE SEQUENCE</scope>
    <source>
        <strain evidence="8">Ant6</strain>
    </source>
</reference>
<keyword evidence="3 6" id="KW-0328">Glycosyltransferase</keyword>
<keyword evidence="5 6" id="KW-0320">Glycogen biosynthesis</keyword>
<protein>
    <recommendedName>
        <fullName evidence="6">Glycogen synthase</fullName>
        <ecNumber evidence="6">2.4.1.21</ecNumber>
    </recommendedName>
    <alternativeName>
        <fullName evidence="6">Starch [bacterial glycogen] synthase</fullName>
    </alternativeName>
</protein>
<dbReference type="Pfam" id="PF13692">
    <property type="entry name" value="Glyco_trans_1_4"/>
    <property type="match status" value="1"/>
</dbReference>
<evidence type="ECO:0000259" key="7">
    <source>
        <dbReference type="Pfam" id="PF08323"/>
    </source>
</evidence>
<evidence type="ECO:0000313" key="9">
    <source>
        <dbReference type="Proteomes" id="UP001060261"/>
    </source>
</evidence>
<dbReference type="PANTHER" id="PTHR45825">
    <property type="entry name" value="GRANULE-BOUND STARCH SYNTHASE 1, CHLOROPLASTIC/AMYLOPLASTIC"/>
    <property type="match status" value="1"/>
</dbReference>
<evidence type="ECO:0000256" key="1">
    <source>
        <dbReference type="ARBA" id="ARBA00001478"/>
    </source>
</evidence>
<evidence type="ECO:0000256" key="2">
    <source>
        <dbReference type="ARBA" id="ARBA00010281"/>
    </source>
</evidence>
<dbReference type="RefSeq" id="WP_260560973.1">
    <property type="nucleotide sequence ID" value="NZ_BAABEC010000174.1"/>
</dbReference>
<accession>A0ABY5YJ49</accession>
<evidence type="ECO:0000313" key="8">
    <source>
        <dbReference type="EMBL" id="UWX64711.1"/>
    </source>
</evidence>
<dbReference type="SUPFAM" id="SSF53756">
    <property type="entry name" value="UDP-Glycosyltransferase/glycogen phosphorylase"/>
    <property type="match status" value="1"/>
</dbReference>
<comment type="pathway">
    <text evidence="6">Glycan biosynthesis; glycogen biosynthesis.</text>
</comment>
<dbReference type="CDD" id="cd03791">
    <property type="entry name" value="GT5_Glycogen_synthase_DULL1-like"/>
    <property type="match status" value="1"/>
</dbReference>
<comment type="catalytic activity">
    <reaction evidence="1 6">
        <text>[(1-&gt;4)-alpha-D-glucosyl](n) + ADP-alpha-D-glucose = [(1-&gt;4)-alpha-D-glucosyl](n+1) + ADP + H(+)</text>
        <dbReference type="Rhea" id="RHEA:18189"/>
        <dbReference type="Rhea" id="RHEA-COMP:9584"/>
        <dbReference type="Rhea" id="RHEA-COMP:9587"/>
        <dbReference type="ChEBI" id="CHEBI:15378"/>
        <dbReference type="ChEBI" id="CHEBI:15444"/>
        <dbReference type="ChEBI" id="CHEBI:57498"/>
        <dbReference type="ChEBI" id="CHEBI:456216"/>
        <dbReference type="EC" id="2.4.1.21"/>
    </reaction>
</comment>
<dbReference type="EC" id="2.4.1.21" evidence="6"/>
<dbReference type="PANTHER" id="PTHR45825:SF11">
    <property type="entry name" value="ALPHA AMYLASE DOMAIN-CONTAINING PROTEIN"/>
    <property type="match status" value="1"/>
</dbReference>
<keyword evidence="9" id="KW-1185">Reference proteome</keyword>
<dbReference type="NCBIfam" id="TIGR02095">
    <property type="entry name" value="glgA"/>
    <property type="match status" value="1"/>
</dbReference>
<evidence type="ECO:0000256" key="3">
    <source>
        <dbReference type="ARBA" id="ARBA00022676"/>
    </source>
</evidence>
<evidence type="ECO:0000256" key="4">
    <source>
        <dbReference type="ARBA" id="ARBA00022679"/>
    </source>
</evidence>
<name>A0ABY5YJ49_9DEIO</name>
<feature type="binding site" evidence="6">
    <location>
        <position position="15"/>
    </location>
    <ligand>
        <name>ADP-alpha-D-glucose</name>
        <dbReference type="ChEBI" id="CHEBI:57498"/>
    </ligand>
</feature>
<dbReference type="InterPro" id="IPR011835">
    <property type="entry name" value="GS/SS"/>
</dbReference>